<reference evidence="1 2" key="1">
    <citation type="submission" date="2018-08" db="EMBL/GenBank/DDBJ databases">
        <title>Comparative genomics of wild bee and flower associated Lactobacillus reveals potential adaptation to the bee host.</title>
        <authorList>
            <person name="Vuong H.Q."/>
            <person name="Mcfrederick Q.S."/>
        </authorList>
    </citation>
    <scope>NUCLEOTIDE SEQUENCE [LARGE SCALE GENOMIC DNA]</scope>
    <source>
        <strain evidence="1 2">HV_13</strain>
    </source>
</reference>
<accession>A0ABY2YVW3</accession>
<evidence type="ECO:0000313" key="2">
    <source>
        <dbReference type="Proteomes" id="UP000777560"/>
    </source>
</evidence>
<dbReference type="RefSeq" id="WP_140926065.1">
    <property type="nucleotide sequence ID" value="NZ_QUAU01000006.1"/>
</dbReference>
<keyword evidence="2" id="KW-1185">Reference proteome</keyword>
<dbReference type="Proteomes" id="UP000777560">
    <property type="component" value="Unassembled WGS sequence"/>
</dbReference>
<sequence>MASYNLPIFTQNGNDFIKNVIAGKNKIKFTHIIYSSDDYDAKSDDDLAKITDLTNKELSVTPQTFLDQAGNVNIRANANNDDLKNDLYVKSYGLYVTGENSNQEVLLAIATSQSADFLPAATNYVANLVSYTFTIGVSNTSTITFSDKHYISVNMNDLDDLKGFISQNYVNKDDFNEARQKLQLGINNAQQSAKDINLSGAIAAAFNQSKTYVDNKNYTNNSDVNNILNNYMKNNSFKYVGTMLDGMDISSTIQPNQFAIINGETPTDLPKNTSITYAIVACFYDMDGESKVQFLTSFWPNISGYIRFTSTGSSEYDDWEKVNDNSVQFFDNDSDAQNAGKNAPAGTLLIVRDGN</sequence>
<protein>
    <recommendedName>
        <fullName evidence="3">BppU N-terminal domain-containing protein</fullName>
    </recommendedName>
</protein>
<dbReference type="EMBL" id="QUAV01000006">
    <property type="protein sequence ID" value="TPR23125.1"/>
    <property type="molecule type" value="Genomic_DNA"/>
</dbReference>
<name>A0ABY2YVW3_9LACO</name>
<evidence type="ECO:0000313" key="1">
    <source>
        <dbReference type="EMBL" id="TPR23125.1"/>
    </source>
</evidence>
<evidence type="ECO:0008006" key="3">
    <source>
        <dbReference type="Google" id="ProtNLM"/>
    </source>
</evidence>
<comment type="caution">
    <text evidence="1">The sequence shown here is derived from an EMBL/GenBank/DDBJ whole genome shotgun (WGS) entry which is preliminary data.</text>
</comment>
<organism evidence="1 2">
    <name type="scientific">Apilactobacillus micheneri</name>
    <dbReference type="NCBI Taxonomy" id="1899430"/>
    <lineage>
        <taxon>Bacteria</taxon>
        <taxon>Bacillati</taxon>
        <taxon>Bacillota</taxon>
        <taxon>Bacilli</taxon>
        <taxon>Lactobacillales</taxon>
        <taxon>Lactobacillaceae</taxon>
        <taxon>Apilactobacillus</taxon>
    </lineage>
</organism>
<gene>
    <name evidence="1" type="ORF">DY114_07395</name>
</gene>
<proteinExistence type="predicted"/>